<reference evidence="1" key="1">
    <citation type="submission" date="2014-09" db="EMBL/GenBank/DDBJ databases">
        <authorList>
            <person name="Magalhaes I.L.F."/>
            <person name="Oliveira U."/>
            <person name="Santos F.R."/>
            <person name="Vidigal T.H.D.A."/>
            <person name="Brescovit A.D."/>
            <person name="Santos A.J."/>
        </authorList>
    </citation>
    <scope>NUCLEOTIDE SEQUENCE</scope>
    <source>
        <tissue evidence="1">Shoot tissue taken approximately 20 cm above the soil surface</tissue>
    </source>
</reference>
<proteinExistence type="predicted"/>
<organism evidence="1">
    <name type="scientific">Arundo donax</name>
    <name type="common">Giant reed</name>
    <name type="synonym">Donax arundinaceus</name>
    <dbReference type="NCBI Taxonomy" id="35708"/>
    <lineage>
        <taxon>Eukaryota</taxon>
        <taxon>Viridiplantae</taxon>
        <taxon>Streptophyta</taxon>
        <taxon>Embryophyta</taxon>
        <taxon>Tracheophyta</taxon>
        <taxon>Spermatophyta</taxon>
        <taxon>Magnoliopsida</taxon>
        <taxon>Liliopsida</taxon>
        <taxon>Poales</taxon>
        <taxon>Poaceae</taxon>
        <taxon>PACMAD clade</taxon>
        <taxon>Arundinoideae</taxon>
        <taxon>Arundineae</taxon>
        <taxon>Arundo</taxon>
    </lineage>
</organism>
<evidence type="ECO:0000313" key="1">
    <source>
        <dbReference type="EMBL" id="JAE03698.1"/>
    </source>
</evidence>
<dbReference type="EMBL" id="GBRH01194198">
    <property type="protein sequence ID" value="JAE03698.1"/>
    <property type="molecule type" value="Transcribed_RNA"/>
</dbReference>
<accession>A0A0A9F601</accession>
<sequence>MAASTDSTASAAVAAASATVAVRWPAPPMAAEARQSRSQVNQWRVCCRSVLCCSELMVPSVVPIPQLVN</sequence>
<name>A0A0A9F601_ARUDO</name>
<reference evidence="1" key="2">
    <citation type="journal article" date="2015" name="Data Brief">
        <title>Shoot transcriptome of the giant reed, Arundo donax.</title>
        <authorList>
            <person name="Barrero R.A."/>
            <person name="Guerrero F.D."/>
            <person name="Moolhuijzen P."/>
            <person name="Goolsby J.A."/>
            <person name="Tidwell J."/>
            <person name="Bellgard S.E."/>
            <person name="Bellgard M.I."/>
        </authorList>
    </citation>
    <scope>NUCLEOTIDE SEQUENCE</scope>
    <source>
        <tissue evidence="1">Shoot tissue taken approximately 20 cm above the soil surface</tissue>
    </source>
</reference>
<dbReference type="AlphaFoldDB" id="A0A0A9F601"/>
<protein>
    <submittedName>
        <fullName evidence="1">Uncharacterized protein</fullName>
    </submittedName>
</protein>